<accession>A0A9P3UQV3</accession>
<sequence length="220" mass="24458">MPAKSSSSSKMKQATLSFGSSKRTTAQGVKPKDTQAKKPPVRRKAPSRVSSEDEVDLEDVHVPSSDEESADEKPTAKPTARPEERPTISSKTSKTRKVEKQVNEVPVNPPQPQNSAEHPEVGLLPELNENDPKWRKQHAAAREKMGHMHPIHANGQTKIHEILRVFDLSYEYGPFVGISRLERWERAAALGLNPPVEVKDILTTRQGMEQLSQSVLHGEV</sequence>
<evidence type="ECO:0000256" key="1">
    <source>
        <dbReference type="SAM" id="MobiDB-lite"/>
    </source>
</evidence>
<dbReference type="Pfam" id="PF04081">
    <property type="entry name" value="DNA_pol_delta_4"/>
    <property type="match status" value="1"/>
</dbReference>
<dbReference type="GO" id="GO:0006261">
    <property type="term" value="P:DNA-templated DNA replication"/>
    <property type="evidence" value="ECO:0007669"/>
    <property type="project" value="TreeGrafter"/>
</dbReference>
<evidence type="ECO:0000313" key="3">
    <source>
        <dbReference type="Proteomes" id="UP001063166"/>
    </source>
</evidence>
<proteinExistence type="predicted"/>
<keyword evidence="3" id="KW-1185">Reference proteome</keyword>
<reference evidence="2" key="1">
    <citation type="submission" date="2022-07" db="EMBL/GenBank/DDBJ databases">
        <title>The genome of Lyophyllum shimeji provides insight into the initial evolution of ectomycorrhizal fungal genome.</title>
        <authorList>
            <person name="Kobayashi Y."/>
            <person name="Shibata T."/>
            <person name="Hirakawa H."/>
            <person name="Shigenobu S."/>
            <person name="Nishiyama T."/>
            <person name="Yamada A."/>
            <person name="Hasebe M."/>
            <person name="Kawaguchi M."/>
        </authorList>
    </citation>
    <scope>NUCLEOTIDE SEQUENCE</scope>
    <source>
        <strain evidence="2">AT787</strain>
    </source>
</reference>
<dbReference type="PANTHER" id="PTHR14303:SF0">
    <property type="entry name" value="DNA POLYMERASE DELTA SUBUNIT 4"/>
    <property type="match status" value="1"/>
</dbReference>
<feature type="compositionally biased region" description="Basic and acidic residues" evidence="1">
    <location>
        <begin position="71"/>
        <end position="86"/>
    </location>
</feature>
<protein>
    <submittedName>
        <fullName evidence="2">DNA polymerase delta, subunit 4</fullName>
    </submittedName>
</protein>
<dbReference type="EMBL" id="BRPK01000010">
    <property type="protein sequence ID" value="GLB41637.1"/>
    <property type="molecule type" value="Genomic_DNA"/>
</dbReference>
<feature type="compositionally biased region" description="Polar residues" evidence="1">
    <location>
        <begin position="11"/>
        <end position="27"/>
    </location>
</feature>
<dbReference type="GO" id="GO:0003887">
    <property type="term" value="F:DNA-directed DNA polymerase activity"/>
    <property type="evidence" value="ECO:0007669"/>
    <property type="project" value="TreeGrafter"/>
</dbReference>
<dbReference type="Proteomes" id="UP001063166">
    <property type="component" value="Unassembled WGS sequence"/>
</dbReference>
<organism evidence="2 3">
    <name type="scientific">Lyophyllum shimeji</name>
    <name type="common">Hon-shimeji</name>
    <name type="synonym">Tricholoma shimeji</name>
    <dbReference type="NCBI Taxonomy" id="47721"/>
    <lineage>
        <taxon>Eukaryota</taxon>
        <taxon>Fungi</taxon>
        <taxon>Dikarya</taxon>
        <taxon>Basidiomycota</taxon>
        <taxon>Agaricomycotina</taxon>
        <taxon>Agaricomycetes</taxon>
        <taxon>Agaricomycetidae</taxon>
        <taxon>Agaricales</taxon>
        <taxon>Tricholomatineae</taxon>
        <taxon>Lyophyllaceae</taxon>
        <taxon>Lyophyllum</taxon>
    </lineage>
</organism>
<dbReference type="PANTHER" id="PTHR14303">
    <property type="entry name" value="DNA POLYMERASE DELTA SUBUNIT 4"/>
    <property type="match status" value="1"/>
</dbReference>
<comment type="caution">
    <text evidence="2">The sequence shown here is derived from an EMBL/GenBank/DDBJ whole genome shotgun (WGS) entry which is preliminary data.</text>
</comment>
<dbReference type="GO" id="GO:0043625">
    <property type="term" value="C:delta DNA polymerase complex"/>
    <property type="evidence" value="ECO:0007669"/>
    <property type="project" value="TreeGrafter"/>
</dbReference>
<gene>
    <name evidence="2" type="ORF">LshimejAT787_1002370</name>
</gene>
<dbReference type="InterPro" id="IPR007218">
    <property type="entry name" value="DNA_pol_delta_4"/>
</dbReference>
<dbReference type="AlphaFoldDB" id="A0A9P3UQV3"/>
<feature type="region of interest" description="Disordered" evidence="1">
    <location>
        <begin position="1"/>
        <end position="118"/>
    </location>
</feature>
<evidence type="ECO:0000313" key="2">
    <source>
        <dbReference type="EMBL" id="GLB41637.1"/>
    </source>
</evidence>
<dbReference type="OrthoDB" id="337486at2759"/>
<dbReference type="GO" id="GO:0000731">
    <property type="term" value="P:DNA synthesis involved in DNA repair"/>
    <property type="evidence" value="ECO:0007669"/>
    <property type="project" value="InterPro"/>
</dbReference>
<name>A0A9P3UQV3_LYOSH</name>
<feature type="compositionally biased region" description="Low complexity" evidence="1">
    <location>
        <begin position="1"/>
        <end position="10"/>
    </location>
</feature>